<evidence type="ECO:0000256" key="1">
    <source>
        <dbReference type="ARBA" id="ARBA00022729"/>
    </source>
</evidence>
<dbReference type="Gene3D" id="3.40.190.10">
    <property type="entry name" value="Periplasmic binding protein-like II"/>
    <property type="match status" value="2"/>
</dbReference>
<keyword evidence="1 2" id="KW-0732">Signal</keyword>
<evidence type="ECO:0000259" key="3">
    <source>
        <dbReference type="SMART" id="SM00062"/>
    </source>
</evidence>
<gene>
    <name evidence="4" type="ORF">LWF01_05870</name>
</gene>
<feature type="signal peptide" evidence="2">
    <location>
        <begin position="1"/>
        <end position="19"/>
    </location>
</feature>
<dbReference type="SMART" id="SM00062">
    <property type="entry name" value="PBPb"/>
    <property type="match status" value="1"/>
</dbReference>
<reference evidence="4 5" key="1">
    <citation type="submission" date="2023-05" db="EMBL/GenBank/DDBJ databases">
        <title>Lithophilousrod everest ZFBP1038 complete genpme.</title>
        <authorList>
            <person name="Tian M."/>
        </authorList>
    </citation>
    <scope>NUCLEOTIDE SEQUENCE [LARGE SCALE GENOMIC DNA]</scope>
    <source>
        <strain evidence="4 5">ZFBP1038</strain>
    </source>
</reference>
<dbReference type="RefSeq" id="WP_349640110.1">
    <property type="nucleotide sequence ID" value="NZ_CP090958.1"/>
</dbReference>
<evidence type="ECO:0000313" key="5">
    <source>
        <dbReference type="Proteomes" id="UP001209083"/>
    </source>
</evidence>
<sequence length="301" mass="31747">MKLNVVAPLAFTVSLVVLAGCSSAADEGSQSASSGKPSVPVSVKVDDSVASQVPDDFAKGVNVAVYSDWAPEEYVEGNQFKGWSVEMAELMSQKMGVGFSYDPSGFDAIIPGLENNRYDIAVASLGVTDERLKSLDFVPLQKEGTAFAWKKGNSSAAVDALDEVCGRSVAVLTGAWEYDYLTSHNKEVCGDKPMDIQQFKDQPSAELAVSSGRVELVAAGSGKLGYAAKQSGALEVGDFIVDPVYNGIGVPKGSELGPVLRDALQSLIDDGTYAKIRANWAASEVGNLDRAVLITEEHPKG</sequence>
<feature type="domain" description="Solute-binding protein family 3/N-terminal" evidence="3">
    <location>
        <begin position="60"/>
        <end position="284"/>
    </location>
</feature>
<evidence type="ECO:0000256" key="2">
    <source>
        <dbReference type="SAM" id="SignalP"/>
    </source>
</evidence>
<accession>A0ABY8QW97</accession>
<name>A0ABY8QW97_9MICO</name>
<dbReference type="InterPro" id="IPR001638">
    <property type="entry name" value="Solute-binding_3/MltF_N"/>
</dbReference>
<dbReference type="Pfam" id="PF00497">
    <property type="entry name" value="SBP_bac_3"/>
    <property type="match status" value="1"/>
</dbReference>
<protein>
    <submittedName>
        <fullName evidence="4">Transporter substrate-binding domain-containing protein</fullName>
    </submittedName>
</protein>
<dbReference type="PANTHER" id="PTHR35936">
    <property type="entry name" value="MEMBRANE-BOUND LYTIC MUREIN TRANSGLYCOSYLASE F"/>
    <property type="match status" value="1"/>
</dbReference>
<feature type="chain" id="PRO_5045976573" evidence="2">
    <location>
        <begin position="20"/>
        <end position="301"/>
    </location>
</feature>
<dbReference type="EMBL" id="CP090958">
    <property type="protein sequence ID" value="WGW13294.1"/>
    <property type="molecule type" value="Genomic_DNA"/>
</dbReference>
<dbReference type="Proteomes" id="UP001209083">
    <property type="component" value="Chromosome"/>
</dbReference>
<keyword evidence="5" id="KW-1185">Reference proteome</keyword>
<proteinExistence type="predicted"/>
<dbReference type="SUPFAM" id="SSF53850">
    <property type="entry name" value="Periplasmic binding protein-like II"/>
    <property type="match status" value="1"/>
</dbReference>
<evidence type="ECO:0000313" key="4">
    <source>
        <dbReference type="EMBL" id="WGW13294.1"/>
    </source>
</evidence>
<organism evidence="4 5">
    <name type="scientific">Saxibacter everestensis</name>
    <dbReference type="NCBI Taxonomy" id="2909229"/>
    <lineage>
        <taxon>Bacteria</taxon>
        <taxon>Bacillati</taxon>
        <taxon>Actinomycetota</taxon>
        <taxon>Actinomycetes</taxon>
        <taxon>Micrococcales</taxon>
        <taxon>Brevibacteriaceae</taxon>
        <taxon>Saxibacter</taxon>
    </lineage>
</organism>
<dbReference type="PANTHER" id="PTHR35936:SF17">
    <property type="entry name" value="ARGININE-BINDING EXTRACELLULAR PROTEIN ARTP"/>
    <property type="match status" value="1"/>
</dbReference>